<dbReference type="GO" id="GO:0005886">
    <property type="term" value="C:plasma membrane"/>
    <property type="evidence" value="ECO:0007669"/>
    <property type="project" value="UniProtKB-SubCell"/>
</dbReference>
<evidence type="ECO:0000256" key="4">
    <source>
        <dbReference type="ARBA" id="ARBA00022475"/>
    </source>
</evidence>
<comment type="similarity">
    <text evidence="2 8">Belongs to the CorA metal ion transporter (MIT) (TC 1.A.35) family.</text>
</comment>
<dbReference type="PANTHER" id="PTHR46494">
    <property type="entry name" value="CORA FAMILY METAL ION TRANSPORTER (EUROFUNG)"/>
    <property type="match status" value="1"/>
</dbReference>
<keyword evidence="8" id="KW-0406">Ion transport</keyword>
<dbReference type="SUPFAM" id="SSF144083">
    <property type="entry name" value="Magnesium transport protein CorA, transmembrane region"/>
    <property type="match status" value="1"/>
</dbReference>
<evidence type="ECO:0000313" key="9">
    <source>
        <dbReference type="EMBL" id="MBC8316946.1"/>
    </source>
</evidence>
<evidence type="ECO:0000256" key="7">
    <source>
        <dbReference type="ARBA" id="ARBA00023136"/>
    </source>
</evidence>
<feature type="transmembrane region" description="Helical" evidence="8">
    <location>
        <begin position="334"/>
        <end position="354"/>
    </location>
</feature>
<evidence type="ECO:0000256" key="5">
    <source>
        <dbReference type="ARBA" id="ARBA00022692"/>
    </source>
</evidence>
<sequence>MISLSRPSALKAGLPPGTPIYTGGQTETEINISIVDYDKEKATFLTSQKIEDCALYKDKSTVTWINIDGLHHVNLVEKLCSCFELHPLTVEDILNTTQRPKVDVFDDYVYLVLRMHHHNEETGEINSEQVSFVLGKTFLLTFQETAGDSFDSVRIRIKQDKGRIRKMGTDYLAYVLMDSIVDNYFTVLEKVGEDMEVLEDELVEKPSTETMQTIHFMKREMILLRKSIWPLRDMVSSLRRDEIPQISPDISMFLNDLYDHTIQVMDTIETYRDMISGMLDIYLSSISNRMNEIMKVLTLFAAIFIPLTFIAGIYGMNFNAEKSPLNMPELGWYYGYPFALGLMAVVGVGMLIYFKTRKWF</sequence>
<dbReference type="InterPro" id="IPR045863">
    <property type="entry name" value="CorA_TM1_TM2"/>
</dbReference>
<keyword evidence="5 8" id="KW-0812">Transmembrane</keyword>
<dbReference type="Pfam" id="PF01544">
    <property type="entry name" value="CorA"/>
    <property type="match status" value="1"/>
</dbReference>
<protein>
    <recommendedName>
        <fullName evidence="8">Magnesium transport protein CorA</fullName>
    </recommendedName>
</protein>
<evidence type="ECO:0000313" key="10">
    <source>
        <dbReference type="Proteomes" id="UP000614424"/>
    </source>
</evidence>
<dbReference type="GO" id="GO:0050897">
    <property type="term" value="F:cobalt ion binding"/>
    <property type="evidence" value="ECO:0007669"/>
    <property type="project" value="TreeGrafter"/>
</dbReference>
<evidence type="ECO:0000256" key="2">
    <source>
        <dbReference type="ARBA" id="ARBA00009765"/>
    </source>
</evidence>
<dbReference type="Proteomes" id="UP000614424">
    <property type="component" value="Unassembled WGS sequence"/>
</dbReference>
<keyword evidence="7 8" id="KW-0472">Membrane</keyword>
<evidence type="ECO:0000256" key="6">
    <source>
        <dbReference type="ARBA" id="ARBA00022989"/>
    </source>
</evidence>
<keyword evidence="8" id="KW-0460">Magnesium</keyword>
<evidence type="ECO:0000256" key="1">
    <source>
        <dbReference type="ARBA" id="ARBA00004651"/>
    </source>
</evidence>
<reference evidence="9 10" key="1">
    <citation type="submission" date="2020-08" db="EMBL/GenBank/DDBJ databases">
        <title>Bridging the membrane lipid divide: bacteria of the FCB group superphylum have the potential to synthesize archaeal ether lipids.</title>
        <authorList>
            <person name="Villanueva L."/>
            <person name="Von Meijenfeldt F.A.B."/>
            <person name="Westbye A.B."/>
            <person name="Yadav S."/>
            <person name="Hopmans E.C."/>
            <person name="Dutilh B.E."/>
            <person name="Sinninghe Damste J.S."/>
        </authorList>
    </citation>
    <scope>NUCLEOTIDE SEQUENCE [LARGE SCALE GENOMIC DNA]</scope>
    <source>
        <strain evidence="9">NIOZ-UU47</strain>
    </source>
</reference>
<dbReference type="CDD" id="cd12828">
    <property type="entry name" value="TmCorA-like_1"/>
    <property type="match status" value="1"/>
</dbReference>
<keyword evidence="6 8" id="KW-1133">Transmembrane helix</keyword>
<evidence type="ECO:0000256" key="8">
    <source>
        <dbReference type="RuleBase" id="RU362010"/>
    </source>
</evidence>
<accession>A0A8J6NAC3</accession>
<dbReference type="NCBIfam" id="TIGR00383">
    <property type="entry name" value="corA"/>
    <property type="match status" value="1"/>
</dbReference>
<dbReference type="Gene3D" id="1.20.58.340">
    <property type="entry name" value="Magnesium transport protein CorA, transmembrane region"/>
    <property type="match status" value="2"/>
</dbReference>
<comment type="function">
    <text evidence="8">Mediates influx of magnesium ions.</text>
</comment>
<dbReference type="GO" id="GO:0015087">
    <property type="term" value="F:cobalt ion transmembrane transporter activity"/>
    <property type="evidence" value="ECO:0007669"/>
    <property type="project" value="UniProtKB-UniRule"/>
</dbReference>
<evidence type="ECO:0000256" key="3">
    <source>
        <dbReference type="ARBA" id="ARBA00022448"/>
    </source>
</evidence>
<organism evidence="9 10">
    <name type="scientific">Candidatus Desulfobia pelagia</name>
    <dbReference type="NCBI Taxonomy" id="2841692"/>
    <lineage>
        <taxon>Bacteria</taxon>
        <taxon>Pseudomonadati</taxon>
        <taxon>Thermodesulfobacteriota</taxon>
        <taxon>Desulfobulbia</taxon>
        <taxon>Desulfobulbales</taxon>
        <taxon>Desulfobulbaceae</taxon>
        <taxon>Candidatus Desulfobia</taxon>
    </lineage>
</organism>
<dbReference type="FunFam" id="1.20.58.340:FF:000012">
    <property type="entry name" value="Magnesium transport protein CorA"/>
    <property type="match status" value="1"/>
</dbReference>
<dbReference type="PANTHER" id="PTHR46494:SF1">
    <property type="entry name" value="CORA FAMILY METAL ION TRANSPORTER (EUROFUNG)"/>
    <property type="match status" value="1"/>
</dbReference>
<dbReference type="InterPro" id="IPR045861">
    <property type="entry name" value="CorA_cytoplasmic_dom"/>
</dbReference>
<feature type="transmembrane region" description="Helical" evidence="8">
    <location>
        <begin position="296"/>
        <end position="314"/>
    </location>
</feature>
<gene>
    <name evidence="8 9" type="primary">corA</name>
    <name evidence="9" type="ORF">H8E41_03505</name>
</gene>
<dbReference type="SUPFAM" id="SSF143865">
    <property type="entry name" value="CorA soluble domain-like"/>
    <property type="match status" value="1"/>
</dbReference>
<dbReference type="InterPro" id="IPR002523">
    <property type="entry name" value="MgTranspt_CorA/ZnTranspt_ZntB"/>
</dbReference>
<dbReference type="GO" id="GO:0015095">
    <property type="term" value="F:magnesium ion transmembrane transporter activity"/>
    <property type="evidence" value="ECO:0007669"/>
    <property type="project" value="UniProtKB-UniRule"/>
</dbReference>
<dbReference type="AlphaFoldDB" id="A0A8J6NAC3"/>
<comment type="caution">
    <text evidence="9">The sequence shown here is derived from an EMBL/GenBank/DDBJ whole genome shotgun (WGS) entry which is preliminary data.</text>
</comment>
<comment type="subcellular location">
    <subcellularLocation>
        <location evidence="1">Cell membrane</location>
        <topology evidence="1">Multi-pass membrane protein</topology>
    </subcellularLocation>
    <subcellularLocation>
        <location evidence="8">Membrane</location>
        <topology evidence="8">Multi-pass membrane protein</topology>
    </subcellularLocation>
</comment>
<dbReference type="EMBL" id="JACNJZ010000061">
    <property type="protein sequence ID" value="MBC8316946.1"/>
    <property type="molecule type" value="Genomic_DNA"/>
</dbReference>
<dbReference type="Gene3D" id="3.30.460.20">
    <property type="entry name" value="CorA soluble domain-like"/>
    <property type="match status" value="1"/>
</dbReference>
<name>A0A8J6NAC3_9BACT</name>
<dbReference type="GO" id="GO:0000287">
    <property type="term" value="F:magnesium ion binding"/>
    <property type="evidence" value="ECO:0007669"/>
    <property type="project" value="TreeGrafter"/>
</dbReference>
<dbReference type="InterPro" id="IPR004488">
    <property type="entry name" value="Mg/Co-transport_prot_CorA"/>
</dbReference>
<proteinExistence type="inferred from homology"/>
<keyword evidence="3 8" id="KW-0813">Transport</keyword>
<keyword evidence="4 8" id="KW-1003">Cell membrane</keyword>